<reference evidence="2 3" key="1">
    <citation type="submission" date="2019-10" db="EMBL/GenBank/DDBJ databases">
        <title>Whole genome shotgun sequence of Acrocarpospora pleiomorpha NBRC 16267.</title>
        <authorList>
            <person name="Ichikawa N."/>
            <person name="Kimura A."/>
            <person name="Kitahashi Y."/>
            <person name="Komaki H."/>
            <person name="Oguchi A."/>
        </authorList>
    </citation>
    <scope>NUCLEOTIDE SEQUENCE [LARGE SCALE GENOMIC DNA]</scope>
    <source>
        <strain evidence="2 3">NBRC 16267</strain>
    </source>
</reference>
<dbReference type="PANTHER" id="PTHR11365:SF23">
    <property type="entry name" value="HYPOTHETICAL 5-OXOPROLINASE (EUROFUNG)-RELATED"/>
    <property type="match status" value="1"/>
</dbReference>
<feature type="domain" description="Hydantoinase B/oxoprolinase" evidence="1">
    <location>
        <begin position="15"/>
        <end position="533"/>
    </location>
</feature>
<evidence type="ECO:0000313" key="2">
    <source>
        <dbReference type="EMBL" id="GES25362.1"/>
    </source>
</evidence>
<evidence type="ECO:0000313" key="3">
    <source>
        <dbReference type="Proteomes" id="UP000377595"/>
    </source>
</evidence>
<dbReference type="AlphaFoldDB" id="A0A5M3XWM0"/>
<comment type="caution">
    <text evidence="2">The sequence shown here is derived from an EMBL/GenBank/DDBJ whole genome shotgun (WGS) entry which is preliminary data.</text>
</comment>
<accession>A0A5M3XWM0</accession>
<dbReference type="Proteomes" id="UP000377595">
    <property type="component" value="Unassembled WGS sequence"/>
</dbReference>
<organism evidence="2 3">
    <name type="scientific">Acrocarpospora pleiomorpha</name>
    <dbReference type="NCBI Taxonomy" id="90975"/>
    <lineage>
        <taxon>Bacteria</taxon>
        <taxon>Bacillati</taxon>
        <taxon>Actinomycetota</taxon>
        <taxon>Actinomycetes</taxon>
        <taxon>Streptosporangiales</taxon>
        <taxon>Streptosporangiaceae</taxon>
        <taxon>Acrocarpospora</taxon>
    </lineage>
</organism>
<dbReference type="RefSeq" id="WP_155350139.1">
    <property type="nucleotide sequence ID" value="NZ_BAAAHM010000001.1"/>
</dbReference>
<evidence type="ECO:0000259" key="1">
    <source>
        <dbReference type="Pfam" id="PF02538"/>
    </source>
</evidence>
<name>A0A5M3XWM0_9ACTN</name>
<dbReference type="GO" id="GO:0005829">
    <property type="term" value="C:cytosol"/>
    <property type="evidence" value="ECO:0007669"/>
    <property type="project" value="TreeGrafter"/>
</dbReference>
<proteinExistence type="predicted"/>
<protein>
    <submittedName>
        <fullName evidence="2">5-oxoprolinase</fullName>
    </submittedName>
</protein>
<dbReference type="GO" id="GO:0017168">
    <property type="term" value="F:5-oxoprolinase (ATP-hydrolyzing) activity"/>
    <property type="evidence" value="ECO:0007669"/>
    <property type="project" value="TreeGrafter"/>
</dbReference>
<dbReference type="InterPro" id="IPR045079">
    <property type="entry name" value="Oxoprolinase-like"/>
</dbReference>
<keyword evidence="3" id="KW-1185">Reference proteome</keyword>
<dbReference type="InterPro" id="IPR003692">
    <property type="entry name" value="Hydantoinase_B"/>
</dbReference>
<dbReference type="EMBL" id="BLAF01000066">
    <property type="protein sequence ID" value="GES25362.1"/>
    <property type="molecule type" value="Genomic_DNA"/>
</dbReference>
<sequence length="575" mass="61833">MTTISPSANLPSLVDPVTVEVIRNALSSIARQMNNNLARSAYTPIIYEMKDCSVGVFDRHGRLLGQSPGLPMFLGNLEMGIKVTTEKLGGPERYRPGDVFMVNDPYLVGSHTYDVTIFSPIFHGERLIGFGATKAHWLDIGAKEAGRPVDTTEIYQEGYRFGPTYVYRAGEPETQVLDYITRNSRLPRSVWGDLHAQISACRTGERRLVALYERFGGDVVEAAAEEIFAQCERLDRETVSRIPDGVYRAEGAMDSGGPGLPPVPVKVAVTVSGDRMTIDLSGSGGPTAGSVNSPLPGTVAGARLAYKCLINPDVPVTDGTFRNLTIVAPADTVFNVAEPHATIYYYPPLGLMIDLVIRALADALPDDVVAGQPADPMNVTFVGVRADGSRYVTGEATAVGWGASSAADGANGMINYGAGDLKNYPVEVLETRYPIRVNRYGLREGSGGPGRFRGGLGIVREYETLAEETYLSLWLERSTLPGWGLHGGGDGAPTHGEIESDGVTETVLKVGARRLRKGTRIRVMTGGGGGYGPSSERDPARLDADHADGYVHNSYEMPDIRGMVRFAAAPDPYRS</sequence>
<dbReference type="GO" id="GO:0006749">
    <property type="term" value="P:glutathione metabolic process"/>
    <property type="evidence" value="ECO:0007669"/>
    <property type="project" value="TreeGrafter"/>
</dbReference>
<dbReference type="PANTHER" id="PTHR11365">
    <property type="entry name" value="5-OXOPROLINASE RELATED"/>
    <property type="match status" value="1"/>
</dbReference>
<dbReference type="Pfam" id="PF02538">
    <property type="entry name" value="Hydantoinase_B"/>
    <property type="match status" value="1"/>
</dbReference>
<dbReference type="OrthoDB" id="102473at2"/>
<gene>
    <name evidence="2" type="ORF">Aple_082610</name>
</gene>